<dbReference type="PRINTS" id="PR01035">
    <property type="entry name" value="TCRTETA"/>
</dbReference>
<keyword evidence="2" id="KW-0813">Transport</keyword>
<evidence type="ECO:0000259" key="7">
    <source>
        <dbReference type="PROSITE" id="PS50850"/>
    </source>
</evidence>
<feature type="transmembrane region" description="Helical" evidence="6">
    <location>
        <begin position="405"/>
        <end position="428"/>
    </location>
</feature>
<dbReference type="PROSITE" id="PS50850">
    <property type="entry name" value="MFS"/>
    <property type="match status" value="1"/>
</dbReference>
<evidence type="ECO:0000256" key="1">
    <source>
        <dbReference type="ARBA" id="ARBA00004141"/>
    </source>
</evidence>
<feature type="transmembrane region" description="Helical" evidence="6">
    <location>
        <begin position="235"/>
        <end position="257"/>
    </location>
</feature>
<feature type="transmembrane region" description="Helical" evidence="6">
    <location>
        <begin position="269"/>
        <end position="292"/>
    </location>
</feature>
<evidence type="ECO:0000256" key="3">
    <source>
        <dbReference type="ARBA" id="ARBA00022692"/>
    </source>
</evidence>
<organism evidence="8 9">
    <name type="scientific">Mycena rosella</name>
    <name type="common">Pink bonnet</name>
    <name type="synonym">Agaricus rosellus</name>
    <dbReference type="NCBI Taxonomy" id="1033263"/>
    <lineage>
        <taxon>Eukaryota</taxon>
        <taxon>Fungi</taxon>
        <taxon>Dikarya</taxon>
        <taxon>Basidiomycota</taxon>
        <taxon>Agaricomycotina</taxon>
        <taxon>Agaricomycetes</taxon>
        <taxon>Agaricomycetidae</taxon>
        <taxon>Agaricales</taxon>
        <taxon>Marasmiineae</taxon>
        <taxon>Mycenaceae</taxon>
        <taxon>Mycena</taxon>
    </lineage>
</organism>
<evidence type="ECO:0000313" key="9">
    <source>
        <dbReference type="Proteomes" id="UP001221757"/>
    </source>
</evidence>
<dbReference type="SUPFAM" id="SSF103473">
    <property type="entry name" value="MFS general substrate transporter"/>
    <property type="match status" value="1"/>
</dbReference>
<comment type="subcellular location">
    <subcellularLocation>
        <location evidence="1">Membrane</location>
        <topology evidence="1">Multi-pass membrane protein</topology>
    </subcellularLocation>
</comment>
<reference evidence="8" key="1">
    <citation type="submission" date="2023-03" db="EMBL/GenBank/DDBJ databases">
        <title>Massive genome expansion in bonnet fungi (Mycena s.s.) driven by repeated elements and novel gene families across ecological guilds.</title>
        <authorList>
            <consortium name="Lawrence Berkeley National Laboratory"/>
            <person name="Harder C.B."/>
            <person name="Miyauchi S."/>
            <person name="Viragh M."/>
            <person name="Kuo A."/>
            <person name="Thoen E."/>
            <person name="Andreopoulos B."/>
            <person name="Lu D."/>
            <person name="Skrede I."/>
            <person name="Drula E."/>
            <person name="Henrissat B."/>
            <person name="Morin E."/>
            <person name="Kohler A."/>
            <person name="Barry K."/>
            <person name="LaButti K."/>
            <person name="Morin E."/>
            <person name="Salamov A."/>
            <person name="Lipzen A."/>
            <person name="Mereny Z."/>
            <person name="Hegedus B."/>
            <person name="Baldrian P."/>
            <person name="Stursova M."/>
            <person name="Weitz H."/>
            <person name="Taylor A."/>
            <person name="Grigoriev I.V."/>
            <person name="Nagy L.G."/>
            <person name="Martin F."/>
            <person name="Kauserud H."/>
        </authorList>
    </citation>
    <scope>NUCLEOTIDE SEQUENCE</scope>
    <source>
        <strain evidence="8">CBHHK067</strain>
    </source>
</reference>
<feature type="domain" description="Major facilitator superfamily (MFS) profile" evidence="7">
    <location>
        <begin position="1"/>
        <end position="428"/>
    </location>
</feature>
<protein>
    <submittedName>
        <fullName evidence="8">Major facilitator superfamily domain-containing protein</fullName>
    </submittedName>
</protein>
<feature type="transmembrane region" description="Helical" evidence="6">
    <location>
        <begin position="170"/>
        <end position="192"/>
    </location>
</feature>
<dbReference type="InterPro" id="IPR001958">
    <property type="entry name" value="Tet-R_TetA/multi-R_MdtG-like"/>
</dbReference>
<dbReference type="Pfam" id="PF07690">
    <property type="entry name" value="MFS_1"/>
    <property type="match status" value="1"/>
</dbReference>
<name>A0AAD7CN81_MYCRO</name>
<evidence type="ECO:0000256" key="6">
    <source>
        <dbReference type="SAM" id="Phobius"/>
    </source>
</evidence>
<dbReference type="AlphaFoldDB" id="A0AAD7CN81"/>
<dbReference type="Proteomes" id="UP001221757">
    <property type="component" value="Unassembled WGS sequence"/>
</dbReference>
<dbReference type="EMBL" id="JARKIE010000323">
    <property type="protein sequence ID" value="KAJ7654293.1"/>
    <property type="molecule type" value="Genomic_DNA"/>
</dbReference>
<evidence type="ECO:0000313" key="8">
    <source>
        <dbReference type="EMBL" id="KAJ7654293.1"/>
    </source>
</evidence>
<feature type="transmembrane region" description="Helical" evidence="6">
    <location>
        <begin position="70"/>
        <end position="95"/>
    </location>
</feature>
<keyword evidence="3 6" id="KW-0812">Transmembrane</keyword>
<feature type="transmembrane region" description="Helical" evidence="6">
    <location>
        <begin position="298"/>
        <end position="318"/>
    </location>
</feature>
<sequence length="432" mass="46174">MLVHICEPLANQSIFPYINQAGYLNRELDIIGGDEKKVGYYASVSWFFMIEAFTVLHWSRASDRFGRKPILLMGLCGTFVSMICFGLSRTFWALVFSRCLTGLLNGNIGVMKSAMGDLTDPSNRAGGFACMAVVWDVGAAVAPLVGGFLARPQERFPRSFSGSFWTRFPYFMPCLAVGGFVLMTCLLALAFLEEVCTLLNFAKLNSGAHDGVDPSGPLPVRELLTFPVIISISNYASLAFLFISISALLPLILAMPIEIGGLGLSPAKIGLILSAYSAATALFQALFCAKLMQRFGSARVFIAGISMCLPAFALFPVISVVVQRAGLTPVVWFLLACVLAFGALVDTCFGAIFTFVNASAPTGSRGTVNGLAQTAVSTAHAIGPAMATALFSLSLEKNLLSGHAVYVVFLCLSALALLLAMCLPAQLWEVED</sequence>
<dbReference type="InterPro" id="IPR020846">
    <property type="entry name" value="MFS_dom"/>
</dbReference>
<accession>A0AAD7CN81</accession>
<dbReference type="GO" id="GO:0022857">
    <property type="term" value="F:transmembrane transporter activity"/>
    <property type="evidence" value="ECO:0007669"/>
    <property type="project" value="InterPro"/>
</dbReference>
<feature type="transmembrane region" description="Helical" evidence="6">
    <location>
        <begin position="38"/>
        <end position="58"/>
    </location>
</feature>
<dbReference type="PANTHER" id="PTHR23504">
    <property type="entry name" value="MAJOR FACILITATOR SUPERFAMILY DOMAIN-CONTAINING PROTEIN 10"/>
    <property type="match status" value="1"/>
</dbReference>
<comment type="caution">
    <text evidence="8">The sequence shown here is derived from an EMBL/GenBank/DDBJ whole genome shotgun (WGS) entry which is preliminary data.</text>
</comment>
<feature type="transmembrane region" description="Helical" evidence="6">
    <location>
        <begin position="375"/>
        <end position="393"/>
    </location>
</feature>
<keyword evidence="5 6" id="KW-0472">Membrane</keyword>
<feature type="transmembrane region" description="Helical" evidence="6">
    <location>
        <begin position="330"/>
        <end position="355"/>
    </location>
</feature>
<keyword evidence="9" id="KW-1185">Reference proteome</keyword>
<feature type="transmembrane region" description="Helical" evidence="6">
    <location>
        <begin position="125"/>
        <end position="149"/>
    </location>
</feature>
<dbReference type="CDD" id="cd17330">
    <property type="entry name" value="MFS_SLC46_TetA_like"/>
    <property type="match status" value="1"/>
</dbReference>
<dbReference type="InterPro" id="IPR036259">
    <property type="entry name" value="MFS_trans_sf"/>
</dbReference>
<dbReference type="Gene3D" id="1.20.1250.20">
    <property type="entry name" value="MFS general substrate transporter like domains"/>
    <property type="match status" value="1"/>
</dbReference>
<dbReference type="InterPro" id="IPR011701">
    <property type="entry name" value="MFS"/>
</dbReference>
<dbReference type="PANTHER" id="PTHR23504:SF15">
    <property type="entry name" value="MAJOR FACILITATOR SUPERFAMILY (MFS) PROFILE DOMAIN-CONTAINING PROTEIN"/>
    <property type="match status" value="1"/>
</dbReference>
<keyword evidence="4 6" id="KW-1133">Transmembrane helix</keyword>
<evidence type="ECO:0000256" key="4">
    <source>
        <dbReference type="ARBA" id="ARBA00022989"/>
    </source>
</evidence>
<evidence type="ECO:0000256" key="5">
    <source>
        <dbReference type="ARBA" id="ARBA00023136"/>
    </source>
</evidence>
<proteinExistence type="predicted"/>
<gene>
    <name evidence="8" type="ORF">B0H17DRAFT_993488</name>
</gene>
<evidence type="ECO:0000256" key="2">
    <source>
        <dbReference type="ARBA" id="ARBA00022448"/>
    </source>
</evidence>
<dbReference type="GO" id="GO:0016020">
    <property type="term" value="C:membrane"/>
    <property type="evidence" value="ECO:0007669"/>
    <property type="project" value="UniProtKB-SubCell"/>
</dbReference>